<dbReference type="Proteomes" id="UP001056610">
    <property type="component" value="Chromosome"/>
</dbReference>
<keyword evidence="2" id="KW-1185">Reference proteome</keyword>
<evidence type="ECO:0000313" key="1">
    <source>
        <dbReference type="EMBL" id="UQX09576.1"/>
    </source>
</evidence>
<reference evidence="1" key="1">
    <citation type="submission" date="2022-05" db="EMBL/GenBank/DDBJ databases">
        <title>A methanotrophic Mycobacterium dominates a cave microbial ecosystem.</title>
        <authorList>
            <person name="Van Spanning R.J.M."/>
            <person name="Guan Q."/>
            <person name="Melkonian C."/>
            <person name="Gallant J."/>
            <person name="Polerecky L."/>
            <person name="Flot J.-F."/>
            <person name="Brandt B.W."/>
            <person name="Braster M."/>
            <person name="Iturbe Espinoza P."/>
            <person name="Aerts J."/>
            <person name="Meima-Franke M."/>
            <person name="Piersma S.R."/>
            <person name="Bunduc C."/>
            <person name="Ummels R."/>
            <person name="Pain A."/>
            <person name="Fleming E.J."/>
            <person name="van der Wel N."/>
            <person name="Gherman V.D."/>
            <person name="Sarbu S.M."/>
            <person name="Bodelier P.L.E."/>
            <person name="Bitter W."/>
        </authorList>
    </citation>
    <scope>NUCLEOTIDE SEQUENCE</scope>
    <source>
        <strain evidence="1">Sulfur Cave</strain>
    </source>
</reference>
<accession>A0ABY4QID6</accession>
<evidence type="ECO:0000313" key="2">
    <source>
        <dbReference type="Proteomes" id="UP001056610"/>
    </source>
</evidence>
<dbReference type="InterPro" id="IPR021388">
    <property type="entry name" value="DUF3024"/>
</dbReference>
<sequence>MRGLPETDVVRVQRWCQRRVPEQVRDEVRVEVDVAERHLTIVECRPPWRAGMGSEWTRFPIARLRYAKTAGVWSLFWRDRNLRFHAYDLVSATANIEELLAEVDRDPTAIFWG</sequence>
<organism evidence="1 2">
    <name type="scientific">Candidatus Mycobacterium methanotrophicum</name>
    <dbReference type="NCBI Taxonomy" id="2943498"/>
    <lineage>
        <taxon>Bacteria</taxon>
        <taxon>Bacillati</taxon>
        <taxon>Actinomycetota</taxon>
        <taxon>Actinomycetes</taxon>
        <taxon>Mycobacteriales</taxon>
        <taxon>Mycobacteriaceae</taxon>
        <taxon>Mycobacterium</taxon>
    </lineage>
</organism>
<gene>
    <name evidence="1" type="ORF">M5I08_14505</name>
</gene>
<protein>
    <submittedName>
        <fullName evidence="1">DUF3024 domain-containing protein</fullName>
    </submittedName>
</protein>
<dbReference type="Pfam" id="PF11225">
    <property type="entry name" value="DUF3024"/>
    <property type="match status" value="1"/>
</dbReference>
<dbReference type="EMBL" id="CP097320">
    <property type="protein sequence ID" value="UQX09576.1"/>
    <property type="molecule type" value="Genomic_DNA"/>
</dbReference>
<name>A0ABY4QID6_9MYCO</name>
<proteinExistence type="predicted"/>
<dbReference type="RefSeq" id="WP_249762795.1">
    <property type="nucleotide sequence ID" value="NZ_CAJUXY010000042.1"/>
</dbReference>